<name>A0A5K1IU79_9ACTN</name>
<evidence type="ECO:0000256" key="1">
    <source>
        <dbReference type="ARBA" id="ARBA00023027"/>
    </source>
</evidence>
<dbReference type="EC" id="4.2.1.46" evidence="3"/>
<sequence>MANRKVFVTGAAGFIGAFLVKRLLEITDDTIVGLDNVNSYYDPAIKEARLHMLGEADSDGRFTFVRGDLCDAALVERLFAENGFDVVVNLAAQAGVRYSIENPRAYLESNLVGFFNVLEACRHHPVKHLVYASSSSVYGGNKKVPFSEEDRVDSPVSLYAATKKSNELMAAAYSKLYSIPATGLRFFTVYGPMGRPDMAYFGFTEKLRRGDTIKIFNMGDCRRDFTYVDDIVEGVRRVIDAAPVVEMGGDGLPLAAHRVYNIGNSQPENLLDFVDTLQRVLVEEGVLPADYDFEAHKQLVAMQPGDVPVTYADTTALEHDLGYKPATPLEDGLRAFAKWYREYYQI</sequence>
<accession>A0A5K1IU79</accession>
<dbReference type="Proteomes" id="UP000405524">
    <property type="component" value="Unassembled WGS sequence"/>
</dbReference>
<dbReference type="EMBL" id="CABWIC010000007">
    <property type="protein sequence ID" value="VWL92248.1"/>
    <property type="molecule type" value="Genomic_DNA"/>
</dbReference>
<feature type="domain" description="NAD-dependent epimerase/dehydratase" evidence="2">
    <location>
        <begin position="6"/>
        <end position="241"/>
    </location>
</feature>
<protein>
    <submittedName>
        <fullName evidence="3">dTDP-glucose 4,6-dehydratase</fullName>
        <ecNumber evidence="3">4.2.1.46</ecNumber>
    </submittedName>
</protein>
<reference evidence="3 4" key="1">
    <citation type="submission" date="2019-10" db="EMBL/GenBank/DDBJ databases">
        <authorList>
            <person name="Wolf R A."/>
        </authorList>
    </citation>
    <scope>NUCLEOTIDE SEQUENCE [LARGE SCALE GENOMIC DNA]</scope>
    <source>
        <strain evidence="3">Collinsella_intestinalis_DSM_13632</strain>
    </source>
</reference>
<dbReference type="SUPFAM" id="SSF51735">
    <property type="entry name" value="NAD(P)-binding Rossmann-fold domains"/>
    <property type="match status" value="1"/>
</dbReference>
<dbReference type="AlphaFoldDB" id="A0A5K1IU79"/>
<evidence type="ECO:0000313" key="4">
    <source>
        <dbReference type="Proteomes" id="UP000405524"/>
    </source>
</evidence>
<evidence type="ECO:0000259" key="2">
    <source>
        <dbReference type="Pfam" id="PF01370"/>
    </source>
</evidence>
<dbReference type="GO" id="GO:0008460">
    <property type="term" value="F:dTDP-glucose 4,6-dehydratase activity"/>
    <property type="evidence" value="ECO:0007669"/>
    <property type="project" value="UniProtKB-EC"/>
</dbReference>
<dbReference type="Gene3D" id="3.40.50.720">
    <property type="entry name" value="NAD(P)-binding Rossmann-like Domain"/>
    <property type="match status" value="1"/>
</dbReference>
<gene>
    <name evidence="3" type="primary">rfbB</name>
    <name evidence="3" type="ORF">JKKLCJKK_00518</name>
</gene>
<dbReference type="GeneID" id="77465504"/>
<dbReference type="InterPro" id="IPR001509">
    <property type="entry name" value="Epimerase_deHydtase"/>
</dbReference>
<organism evidence="3 4">
    <name type="scientific">Collinsella intestinalis</name>
    <dbReference type="NCBI Taxonomy" id="147207"/>
    <lineage>
        <taxon>Bacteria</taxon>
        <taxon>Bacillati</taxon>
        <taxon>Actinomycetota</taxon>
        <taxon>Coriobacteriia</taxon>
        <taxon>Coriobacteriales</taxon>
        <taxon>Coriobacteriaceae</taxon>
        <taxon>Collinsella</taxon>
    </lineage>
</organism>
<keyword evidence="3" id="KW-0456">Lyase</keyword>
<dbReference type="OrthoDB" id="9803892at2"/>
<keyword evidence="1" id="KW-0520">NAD</keyword>
<dbReference type="PRINTS" id="PR01713">
    <property type="entry name" value="NUCEPIMERASE"/>
</dbReference>
<evidence type="ECO:0000313" key="3">
    <source>
        <dbReference type="EMBL" id="VWL92248.1"/>
    </source>
</evidence>
<dbReference type="PANTHER" id="PTHR43574">
    <property type="entry name" value="EPIMERASE-RELATED"/>
    <property type="match status" value="1"/>
</dbReference>
<proteinExistence type="predicted"/>
<dbReference type="Pfam" id="PF01370">
    <property type="entry name" value="Epimerase"/>
    <property type="match status" value="1"/>
</dbReference>
<dbReference type="RefSeq" id="WP_152063210.1">
    <property type="nucleotide sequence ID" value="NZ_CABWIC010000007.1"/>
</dbReference>
<dbReference type="InterPro" id="IPR036291">
    <property type="entry name" value="NAD(P)-bd_dom_sf"/>
</dbReference>